<keyword evidence="4 5" id="KW-0472">Membrane</keyword>
<evidence type="ECO:0000256" key="3">
    <source>
        <dbReference type="ARBA" id="ARBA00022989"/>
    </source>
</evidence>
<feature type="transmembrane region" description="Helical" evidence="5">
    <location>
        <begin position="6"/>
        <end position="25"/>
    </location>
</feature>
<keyword evidence="3 5" id="KW-1133">Transmembrane helix</keyword>
<organism evidence="6 7">
    <name type="scientific">Aerosticca soli</name>
    <dbReference type="NCBI Taxonomy" id="2010829"/>
    <lineage>
        <taxon>Bacteria</taxon>
        <taxon>Pseudomonadati</taxon>
        <taxon>Pseudomonadota</taxon>
        <taxon>Gammaproteobacteria</taxon>
        <taxon>Lysobacterales</taxon>
        <taxon>Rhodanobacteraceae</taxon>
        <taxon>Aerosticca</taxon>
    </lineage>
</organism>
<reference evidence="7" key="1">
    <citation type="submission" date="2018-04" db="EMBL/GenBank/DDBJ databases">
        <authorList>
            <person name="Watanabe M."/>
            <person name="Kojima H."/>
        </authorList>
    </citation>
    <scope>NUCLEOTIDE SEQUENCE [LARGE SCALE GENOMIC DNA]</scope>
    <source>
        <strain evidence="7">Dysh456</strain>
    </source>
</reference>
<accession>A0A2Z6E7M5</accession>
<evidence type="ECO:0000256" key="5">
    <source>
        <dbReference type="SAM" id="Phobius"/>
    </source>
</evidence>
<keyword evidence="2 5" id="KW-0812">Transmembrane</keyword>
<evidence type="ECO:0000256" key="2">
    <source>
        <dbReference type="ARBA" id="ARBA00022692"/>
    </source>
</evidence>
<name>A0A2Z6E7M5_9GAMM</name>
<feature type="transmembrane region" description="Helical" evidence="5">
    <location>
        <begin position="37"/>
        <end position="61"/>
    </location>
</feature>
<reference evidence="7" key="2">
    <citation type="submission" date="2018-06" db="EMBL/GenBank/DDBJ databases">
        <title>Genome sequence of Rhodanobacteraceae bacterium strain Dysh456.</title>
        <authorList>
            <person name="Fukui M."/>
        </authorList>
    </citation>
    <scope>NUCLEOTIDE SEQUENCE [LARGE SCALE GENOMIC DNA]</scope>
    <source>
        <strain evidence="7">Dysh456</strain>
    </source>
</reference>
<keyword evidence="1" id="KW-1003">Cell membrane</keyword>
<sequence>MYGEFTVYGVFVPTLLGLMLLAYLLQNGMRLVLQRFGVYRLIWHPPLFNFALYVLVLGALVELSRKAVHA</sequence>
<dbReference type="Pfam" id="PF07869">
    <property type="entry name" value="DUF1656"/>
    <property type="match status" value="1"/>
</dbReference>
<protein>
    <submittedName>
        <fullName evidence="6">Membrane protein, putative</fullName>
    </submittedName>
</protein>
<dbReference type="KEGG" id="rbd:ALSL_2506"/>
<keyword evidence="7" id="KW-1185">Reference proteome</keyword>
<proteinExistence type="predicted"/>
<evidence type="ECO:0000256" key="4">
    <source>
        <dbReference type="ARBA" id="ARBA00023136"/>
    </source>
</evidence>
<dbReference type="RefSeq" id="WP_126539568.1">
    <property type="nucleotide sequence ID" value="NZ_AP018560.1"/>
</dbReference>
<evidence type="ECO:0000313" key="6">
    <source>
        <dbReference type="EMBL" id="BBD81130.1"/>
    </source>
</evidence>
<dbReference type="Proteomes" id="UP000270530">
    <property type="component" value="Chromosome"/>
</dbReference>
<evidence type="ECO:0000313" key="7">
    <source>
        <dbReference type="Proteomes" id="UP000270530"/>
    </source>
</evidence>
<dbReference type="InterPro" id="IPR012451">
    <property type="entry name" value="DUF1656"/>
</dbReference>
<gene>
    <name evidence="6" type="ORF">ALSL_2506</name>
</gene>
<dbReference type="AlphaFoldDB" id="A0A2Z6E7M5"/>
<dbReference type="OrthoDB" id="7021192at2"/>
<evidence type="ECO:0000256" key="1">
    <source>
        <dbReference type="ARBA" id="ARBA00022475"/>
    </source>
</evidence>
<dbReference type="EMBL" id="AP018560">
    <property type="protein sequence ID" value="BBD81130.1"/>
    <property type="molecule type" value="Genomic_DNA"/>
</dbReference>